<reference evidence="2" key="1">
    <citation type="journal article" date="2022" name="bioRxiv">
        <title>Sequencing and chromosome-scale assembly of the giantPleurodeles waltlgenome.</title>
        <authorList>
            <person name="Brown T."/>
            <person name="Elewa A."/>
            <person name="Iarovenko S."/>
            <person name="Subramanian E."/>
            <person name="Araus A.J."/>
            <person name="Petzold A."/>
            <person name="Susuki M."/>
            <person name="Suzuki K.-i.T."/>
            <person name="Hayashi T."/>
            <person name="Toyoda A."/>
            <person name="Oliveira C."/>
            <person name="Osipova E."/>
            <person name="Leigh N.D."/>
            <person name="Simon A."/>
            <person name="Yun M.H."/>
        </authorList>
    </citation>
    <scope>NUCLEOTIDE SEQUENCE</scope>
    <source>
        <strain evidence="2">20211129_DDA</strain>
        <tissue evidence="2">Liver</tissue>
    </source>
</reference>
<dbReference type="EMBL" id="JANPWB010000001">
    <property type="protein sequence ID" value="KAJ1218354.1"/>
    <property type="molecule type" value="Genomic_DNA"/>
</dbReference>
<accession>A0AAV7WYI7</accession>
<dbReference type="Proteomes" id="UP001066276">
    <property type="component" value="Chromosome 1_1"/>
</dbReference>
<evidence type="ECO:0000313" key="2">
    <source>
        <dbReference type="EMBL" id="KAJ1218354.1"/>
    </source>
</evidence>
<feature type="compositionally biased region" description="Polar residues" evidence="1">
    <location>
        <begin position="40"/>
        <end position="61"/>
    </location>
</feature>
<proteinExistence type="predicted"/>
<comment type="caution">
    <text evidence="2">The sequence shown here is derived from an EMBL/GenBank/DDBJ whole genome shotgun (WGS) entry which is preliminary data.</text>
</comment>
<evidence type="ECO:0000313" key="3">
    <source>
        <dbReference type="Proteomes" id="UP001066276"/>
    </source>
</evidence>
<dbReference type="AlphaFoldDB" id="A0AAV7WYI7"/>
<feature type="region of interest" description="Disordered" evidence="1">
    <location>
        <begin position="103"/>
        <end position="122"/>
    </location>
</feature>
<gene>
    <name evidence="2" type="ORF">NDU88_005934</name>
</gene>
<keyword evidence="3" id="KW-1185">Reference proteome</keyword>
<organism evidence="2 3">
    <name type="scientific">Pleurodeles waltl</name>
    <name type="common">Iberian ribbed newt</name>
    <dbReference type="NCBI Taxonomy" id="8319"/>
    <lineage>
        <taxon>Eukaryota</taxon>
        <taxon>Metazoa</taxon>
        <taxon>Chordata</taxon>
        <taxon>Craniata</taxon>
        <taxon>Vertebrata</taxon>
        <taxon>Euteleostomi</taxon>
        <taxon>Amphibia</taxon>
        <taxon>Batrachia</taxon>
        <taxon>Caudata</taxon>
        <taxon>Salamandroidea</taxon>
        <taxon>Salamandridae</taxon>
        <taxon>Pleurodelinae</taxon>
        <taxon>Pleurodeles</taxon>
    </lineage>
</organism>
<evidence type="ECO:0000256" key="1">
    <source>
        <dbReference type="SAM" id="MobiDB-lite"/>
    </source>
</evidence>
<feature type="region of interest" description="Disordered" evidence="1">
    <location>
        <begin position="29"/>
        <end position="84"/>
    </location>
</feature>
<protein>
    <submittedName>
        <fullName evidence="2">Uncharacterized protein</fullName>
    </submittedName>
</protein>
<sequence>MTPVLLACIFRPCTNLECGDETRYLVAELNRGMKPPTRGRSPTSPKESNNPAMSDRQSSHPGKSGTVLRVNRSSNFSGRKCHAHSDGVPAVLCTRDHVINNPQHMERLPSDGCTNPLVKARP</sequence>
<name>A0AAV7WYI7_PLEWA</name>